<keyword evidence="1" id="KW-0472">Membrane</keyword>
<keyword evidence="3" id="KW-1185">Reference proteome</keyword>
<keyword evidence="1" id="KW-1133">Transmembrane helix</keyword>
<keyword evidence="1" id="KW-0812">Transmembrane</keyword>
<evidence type="ECO:0000256" key="1">
    <source>
        <dbReference type="SAM" id="Phobius"/>
    </source>
</evidence>
<gene>
    <name evidence="2" type="ORF">AYI69_g11168</name>
</gene>
<evidence type="ECO:0000313" key="3">
    <source>
        <dbReference type="Proteomes" id="UP000187429"/>
    </source>
</evidence>
<organism evidence="2 3">
    <name type="scientific">Smittium culicis</name>
    <dbReference type="NCBI Taxonomy" id="133412"/>
    <lineage>
        <taxon>Eukaryota</taxon>
        <taxon>Fungi</taxon>
        <taxon>Fungi incertae sedis</taxon>
        <taxon>Zoopagomycota</taxon>
        <taxon>Kickxellomycotina</taxon>
        <taxon>Harpellomycetes</taxon>
        <taxon>Harpellales</taxon>
        <taxon>Legeriomycetaceae</taxon>
        <taxon>Smittium</taxon>
    </lineage>
</organism>
<dbReference type="AlphaFoldDB" id="A0A1R1X0M6"/>
<sequence length="87" mass="9067">MVSSSSFMENCLVSSANFTCIFLLTVLPCLAIFSSSKLVSGSGLNLALFEPLKILDPVFETSDVLLFSAAKTSTGSKLSSPPPSDSA</sequence>
<evidence type="ECO:0000313" key="2">
    <source>
        <dbReference type="EMBL" id="OMJ08168.1"/>
    </source>
</evidence>
<dbReference type="EMBL" id="LSSM01007465">
    <property type="protein sequence ID" value="OMJ08168.1"/>
    <property type="molecule type" value="Genomic_DNA"/>
</dbReference>
<comment type="caution">
    <text evidence="2">The sequence shown here is derived from an EMBL/GenBank/DDBJ whole genome shotgun (WGS) entry which is preliminary data.</text>
</comment>
<name>A0A1R1X0M6_9FUNG</name>
<dbReference type="Proteomes" id="UP000187429">
    <property type="component" value="Unassembled WGS sequence"/>
</dbReference>
<accession>A0A1R1X0M6</accession>
<reference evidence="3" key="1">
    <citation type="submission" date="2017-01" db="EMBL/GenBank/DDBJ databases">
        <authorList>
            <person name="Wang Y."/>
            <person name="White M."/>
            <person name="Kvist S."/>
            <person name="Moncalvo J.-M."/>
        </authorList>
    </citation>
    <scope>NUCLEOTIDE SEQUENCE [LARGE SCALE GENOMIC DNA]</scope>
    <source>
        <strain evidence="3">ID-206-W2</strain>
    </source>
</reference>
<feature type="transmembrane region" description="Helical" evidence="1">
    <location>
        <begin position="12"/>
        <end position="33"/>
    </location>
</feature>
<proteinExistence type="predicted"/>
<protein>
    <submittedName>
        <fullName evidence="2">Uncharacterized protein</fullName>
    </submittedName>
</protein>